<name>A0A0A9BVW8_ARUDO</name>
<proteinExistence type="predicted"/>
<dbReference type="AlphaFoldDB" id="A0A0A9BVW8"/>
<dbReference type="EMBL" id="GBRH01232575">
    <property type="protein sequence ID" value="JAD65320.1"/>
    <property type="molecule type" value="Transcribed_RNA"/>
</dbReference>
<reference evidence="1" key="1">
    <citation type="submission" date="2014-09" db="EMBL/GenBank/DDBJ databases">
        <authorList>
            <person name="Magalhaes I.L.F."/>
            <person name="Oliveira U."/>
            <person name="Santos F.R."/>
            <person name="Vidigal T.H.D.A."/>
            <person name="Brescovit A.D."/>
            <person name="Santos A.J."/>
        </authorList>
    </citation>
    <scope>NUCLEOTIDE SEQUENCE</scope>
    <source>
        <tissue evidence="1">Shoot tissue taken approximately 20 cm above the soil surface</tissue>
    </source>
</reference>
<evidence type="ECO:0000313" key="1">
    <source>
        <dbReference type="EMBL" id="JAD65320.1"/>
    </source>
</evidence>
<reference evidence="1" key="2">
    <citation type="journal article" date="2015" name="Data Brief">
        <title>Shoot transcriptome of the giant reed, Arundo donax.</title>
        <authorList>
            <person name="Barrero R.A."/>
            <person name="Guerrero F.D."/>
            <person name="Moolhuijzen P."/>
            <person name="Goolsby J.A."/>
            <person name="Tidwell J."/>
            <person name="Bellgard S.E."/>
            <person name="Bellgard M.I."/>
        </authorList>
    </citation>
    <scope>NUCLEOTIDE SEQUENCE</scope>
    <source>
        <tissue evidence="1">Shoot tissue taken approximately 20 cm above the soil surface</tissue>
    </source>
</reference>
<organism evidence="1">
    <name type="scientific">Arundo donax</name>
    <name type="common">Giant reed</name>
    <name type="synonym">Donax arundinaceus</name>
    <dbReference type="NCBI Taxonomy" id="35708"/>
    <lineage>
        <taxon>Eukaryota</taxon>
        <taxon>Viridiplantae</taxon>
        <taxon>Streptophyta</taxon>
        <taxon>Embryophyta</taxon>
        <taxon>Tracheophyta</taxon>
        <taxon>Spermatophyta</taxon>
        <taxon>Magnoliopsida</taxon>
        <taxon>Liliopsida</taxon>
        <taxon>Poales</taxon>
        <taxon>Poaceae</taxon>
        <taxon>PACMAD clade</taxon>
        <taxon>Arundinoideae</taxon>
        <taxon>Arundineae</taxon>
        <taxon>Arundo</taxon>
    </lineage>
</organism>
<accession>A0A0A9BVW8</accession>
<protein>
    <submittedName>
        <fullName evidence="1">Uncharacterized protein</fullName>
    </submittedName>
</protein>
<sequence>MSFCKGRIGKIYGIRSYHGCYDVLSYPFFFPRSELGCHTDILKEGVSYDAVLTTRAARKARGDDDSGYCPKSWVLALSSL</sequence>